<dbReference type="SMART" id="SM00248">
    <property type="entry name" value="ANK"/>
    <property type="match status" value="5"/>
</dbReference>
<dbReference type="Pfam" id="PF12796">
    <property type="entry name" value="Ank_2"/>
    <property type="match status" value="2"/>
</dbReference>
<evidence type="ECO:0000313" key="5">
    <source>
        <dbReference type="Proteomes" id="UP000485058"/>
    </source>
</evidence>
<feature type="repeat" description="ANK" evidence="3">
    <location>
        <begin position="105"/>
        <end position="137"/>
    </location>
</feature>
<protein>
    <submittedName>
        <fullName evidence="4">ANK_REP_REGION domain-containing protein</fullName>
    </submittedName>
</protein>
<dbReference type="GO" id="GO:0085020">
    <property type="term" value="P:protein K6-linked ubiquitination"/>
    <property type="evidence" value="ECO:0007669"/>
    <property type="project" value="TreeGrafter"/>
</dbReference>
<evidence type="ECO:0000256" key="3">
    <source>
        <dbReference type="PROSITE-ProRule" id="PRU00023"/>
    </source>
</evidence>
<evidence type="ECO:0000256" key="1">
    <source>
        <dbReference type="ARBA" id="ARBA00022737"/>
    </source>
</evidence>
<dbReference type="InterPro" id="IPR002110">
    <property type="entry name" value="Ankyrin_rpt"/>
</dbReference>
<dbReference type="AlphaFoldDB" id="A0A6A0A4V2"/>
<dbReference type="Gene3D" id="1.25.40.20">
    <property type="entry name" value="Ankyrin repeat-containing domain"/>
    <property type="match status" value="1"/>
</dbReference>
<dbReference type="GO" id="GO:0004842">
    <property type="term" value="F:ubiquitin-protein transferase activity"/>
    <property type="evidence" value="ECO:0007669"/>
    <property type="project" value="TreeGrafter"/>
</dbReference>
<evidence type="ECO:0000256" key="2">
    <source>
        <dbReference type="ARBA" id="ARBA00023043"/>
    </source>
</evidence>
<feature type="repeat" description="ANK" evidence="3">
    <location>
        <begin position="73"/>
        <end position="105"/>
    </location>
</feature>
<dbReference type="EMBL" id="BLLF01003140">
    <property type="protein sequence ID" value="GFH26472.1"/>
    <property type="molecule type" value="Genomic_DNA"/>
</dbReference>
<feature type="repeat" description="ANK" evidence="3">
    <location>
        <begin position="40"/>
        <end position="72"/>
    </location>
</feature>
<comment type="caution">
    <text evidence="4">The sequence shown here is derived from an EMBL/GenBank/DDBJ whole genome shotgun (WGS) entry which is preliminary data.</text>
</comment>
<keyword evidence="1" id="KW-0677">Repeat</keyword>
<feature type="repeat" description="ANK" evidence="3">
    <location>
        <begin position="138"/>
        <end position="170"/>
    </location>
</feature>
<dbReference type="SUPFAM" id="SSF48403">
    <property type="entry name" value="Ankyrin repeat"/>
    <property type="match status" value="1"/>
</dbReference>
<sequence length="270" mass="27880">MKNQALGRQDELISAARSGDPDTVTTLLELGADPNGAGTSGLLPLIAAAEHGHTKVVTTLLGAGATPDVSTSSGTTPLRAAILSGEGGCITALLGAGARPDMETARGTPLTTAATVGDCETLQLLLDHGATIDHETRDGFTALMAAVREDKRAAVQLLLRRGASPGYCSKHSNMTAMSIAQDKVLPEVYSLLLQAAVVNDADQALAASDQRRQAGMQEAQAEHDAGVVRLKQEAEHSRAQVAEAVGALQAETADLLQRLGLAKRPSAVRP</sequence>
<reference evidence="4 5" key="1">
    <citation type="submission" date="2020-02" db="EMBL/GenBank/DDBJ databases">
        <title>Draft genome sequence of Haematococcus lacustris strain NIES-144.</title>
        <authorList>
            <person name="Morimoto D."/>
            <person name="Nakagawa S."/>
            <person name="Yoshida T."/>
            <person name="Sawayama S."/>
        </authorList>
    </citation>
    <scope>NUCLEOTIDE SEQUENCE [LARGE SCALE GENOMIC DNA]</scope>
    <source>
        <strain evidence="4 5">NIES-144</strain>
    </source>
</reference>
<dbReference type="PROSITE" id="PS50297">
    <property type="entry name" value="ANK_REP_REGION"/>
    <property type="match status" value="3"/>
</dbReference>
<keyword evidence="5" id="KW-1185">Reference proteome</keyword>
<dbReference type="Proteomes" id="UP000485058">
    <property type="component" value="Unassembled WGS sequence"/>
</dbReference>
<dbReference type="InterPro" id="IPR036770">
    <property type="entry name" value="Ankyrin_rpt-contain_sf"/>
</dbReference>
<name>A0A6A0A4V2_HAELA</name>
<accession>A0A6A0A4V2</accession>
<keyword evidence="2 3" id="KW-0040">ANK repeat</keyword>
<dbReference type="PANTHER" id="PTHR24171">
    <property type="entry name" value="ANKYRIN REPEAT DOMAIN-CONTAINING PROTEIN 39-RELATED"/>
    <property type="match status" value="1"/>
</dbReference>
<gene>
    <name evidence="4" type="ORF">HaLaN_24628</name>
</gene>
<proteinExistence type="predicted"/>
<evidence type="ECO:0000313" key="4">
    <source>
        <dbReference type="EMBL" id="GFH26472.1"/>
    </source>
</evidence>
<dbReference type="PROSITE" id="PS50088">
    <property type="entry name" value="ANK_REPEAT"/>
    <property type="match status" value="4"/>
</dbReference>
<dbReference type="PANTHER" id="PTHR24171:SF8">
    <property type="entry name" value="BRCA1-ASSOCIATED RING DOMAIN PROTEIN 1"/>
    <property type="match status" value="1"/>
</dbReference>
<organism evidence="4 5">
    <name type="scientific">Haematococcus lacustris</name>
    <name type="common">Green alga</name>
    <name type="synonym">Haematococcus pluvialis</name>
    <dbReference type="NCBI Taxonomy" id="44745"/>
    <lineage>
        <taxon>Eukaryota</taxon>
        <taxon>Viridiplantae</taxon>
        <taxon>Chlorophyta</taxon>
        <taxon>core chlorophytes</taxon>
        <taxon>Chlorophyceae</taxon>
        <taxon>CS clade</taxon>
        <taxon>Chlamydomonadales</taxon>
        <taxon>Haematococcaceae</taxon>
        <taxon>Haematococcus</taxon>
    </lineage>
</organism>